<gene>
    <name evidence="1" type="primary">DNAJC3_0</name>
    <name evidence="1" type="ORF">E2C01_041106</name>
</gene>
<dbReference type="InterPro" id="IPR051727">
    <property type="entry name" value="DnaJ_C3_Co-chaperones"/>
</dbReference>
<dbReference type="InterPro" id="IPR011990">
    <property type="entry name" value="TPR-like_helical_dom_sf"/>
</dbReference>
<dbReference type="GO" id="GO:0034975">
    <property type="term" value="P:protein folding in endoplasmic reticulum"/>
    <property type="evidence" value="ECO:0007669"/>
    <property type="project" value="TreeGrafter"/>
</dbReference>
<dbReference type="AlphaFoldDB" id="A0A5B7FLJ8"/>
<evidence type="ECO:0000313" key="2">
    <source>
        <dbReference type="Proteomes" id="UP000324222"/>
    </source>
</evidence>
<dbReference type="GO" id="GO:0051087">
    <property type="term" value="F:protein-folding chaperone binding"/>
    <property type="evidence" value="ECO:0007669"/>
    <property type="project" value="TreeGrafter"/>
</dbReference>
<sequence length="203" mass="22405">MQHSNCSCGTDGDPSNYLSYYRRATVYLALGRSRTGLQDLDEVIRLKPDFTAARAQRGGVLVKLGRLEEAHIDLENVLRKEPTHEEANRLYVMIEPLKREVLEAYSSVRTGRYHQATLLLKGIIEPHPTSSLVSKAHRIEGRPTHSSKGKRAGACDVSRFTNMGASSQDVSFLHGNLTLSLCPLSKSYLPGTGDNTVIVSVQL</sequence>
<name>A0A5B7FLJ8_PORTR</name>
<dbReference type="Gene3D" id="1.25.40.10">
    <property type="entry name" value="Tetratricopeptide repeat domain"/>
    <property type="match status" value="1"/>
</dbReference>
<organism evidence="1 2">
    <name type="scientific">Portunus trituberculatus</name>
    <name type="common">Swimming crab</name>
    <name type="synonym">Neptunus trituberculatus</name>
    <dbReference type="NCBI Taxonomy" id="210409"/>
    <lineage>
        <taxon>Eukaryota</taxon>
        <taxon>Metazoa</taxon>
        <taxon>Ecdysozoa</taxon>
        <taxon>Arthropoda</taxon>
        <taxon>Crustacea</taxon>
        <taxon>Multicrustacea</taxon>
        <taxon>Malacostraca</taxon>
        <taxon>Eumalacostraca</taxon>
        <taxon>Eucarida</taxon>
        <taxon>Decapoda</taxon>
        <taxon>Pleocyemata</taxon>
        <taxon>Brachyura</taxon>
        <taxon>Eubrachyura</taxon>
        <taxon>Portunoidea</taxon>
        <taxon>Portunidae</taxon>
        <taxon>Portuninae</taxon>
        <taxon>Portunus</taxon>
    </lineage>
</organism>
<dbReference type="SMART" id="SM00028">
    <property type="entry name" value="TPR"/>
    <property type="match status" value="2"/>
</dbReference>
<dbReference type="PANTHER" id="PTHR44140">
    <property type="entry name" value="LD25575P"/>
    <property type="match status" value="1"/>
</dbReference>
<accession>A0A5B7FLJ8</accession>
<dbReference type="Proteomes" id="UP000324222">
    <property type="component" value="Unassembled WGS sequence"/>
</dbReference>
<dbReference type="EMBL" id="VSRR010007699">
    <property type="protein sequence ID" value="MPC47362.1"/>
    <property type="molecule type" value="Genomic_DNA"/>
</dbReference>
<evidence type="ECO:0000313" key="1">
    <source>
        <dbReference type="EMBL" id="MPC47362.1"/>
    </source>
</evidence>
<dbReference type="GO" id="GO:0051787">
    <property type="term" value="F:misfolded protein binding"/>
    <property type="evidence" value="ECO:0007669"/>
    <property type="project" value="TreeGrafter"/>
</dbReference>
<keyword evidence="2" id="KW-1185">Reference proteome</keyword>
<dbReference type="OrthoDB" id="1726119at2759"/>
<dbReference type="PANTHER" id="PTHR44140:SF2">
    <property type="entry name" value="LD25575P"/>
    <property type="match status" value="1"/>
</dbReference>
<dbReference type="SUPFAM" id="SSF48452">
    <property type="entry name" value="TPR-like"/>
    <property type="match status" value="1"/>
</dbReference>
<comment type="caution">
    <text evidence="1">The sequence shown here is derived from an EMBL/GenBank/DDBJ whole genome shotgun (WGS) entry which is preliminary data.</text>
</comment>
<dbReference type="InterPro" id="IPR019734">
    <property type="entry name" value="TPR_rpt"/>
</dbReference>
<dbReference type="GO" id="GO:0005783">
    <property type="term" value="C:endoplasmic reticulum"/>
    <property type="evidence" value="ECO:0007669"/>
    <property type="project" value="TreeGrafter"/>
</dbReference>
<reference evidence="1 2" key="1">
    <citation type="submission" date="2019-05" db="EMBL/GenBank/DDBJ databases">
        <title>Another draft genome of Portunus trituberculatus and its Hox gene families provides insights of decapod evolution.</title>
        <authorList>
            <person name="Jeong J.-H."/>
            <person name="Song I."/>
            <person name="Kim S."/>
            <person name="Choi T."/>
            <person name="Kim D."/>
            <person name="Ryu S."/>
            <person name="Kim W."/>
        </authorList>
    </citation>
    <scope>NUCLEOTIDE SEQUENCE [LARGE SCALE GENOMIC DNA]</scope>
    <source>
        <tissue evidence="1">Muscle</tissue>
    </source>
</reference>
<proteinExistence type="predicted"/>
<protein>
    <submittedName>
        <fullName evidence="1">DnaJ subfamily C member 3</fullName>
    </submittedName>
</protein>